<feature type="domain" description="MYND-type" evidence="6">
    <location>
        <begin position="258"/>
        <end position="296"/>
    </location>
</feature>
<feature type="compositionally biased region" description="Low complexity" evidence="5">
    <location>
        <begin position="42"/>
        <end position="75"/>
    </location>
</feature>
<organism evidence="7 8">
    <name type="scientific">Botryosphaeria dothidea</name>
    <dbReference type="NCBI Taxonomy" id="55169"/>
    <lineage>
        <taxon>Eukaryota</taxon>
        <taxon>Fungi</taxon>
        <taxon>Dikarya</taxon>
        <taxon>Ascomycota</taxon>
        <taxon>Pezizomycotina</taxon>
        <taxon>Dothideomycetes</taxon>
        <taxon>Dothideomycetes incertae sedis</taxon>
        <taxon>Botryosphaeriales</taxon>
        <taxon>Botryosphaeriaceae</taxon>
        <taxon>Botryosphaeria</taxon>
    </lineage>
</organism>
<dbReference type="GO" id="GO:0016787">
    <property type="term" value="F:hydrolase activity"/>
    <property type="evidence" value="ECO:0007669"/>
    <property type="project" value="UniProtKB-KW"/>
</dbReference>
<dbReference type="PROSITE" id="PS01360">
    <property type="entry name" value="ZF_MYND_1"/>
    <property type="match status" value="1"/>
</dbReference>
<evidence type="ECO:0000256" key="1">
    <source>
        <dbReference type="ARBA" id="ARBA00022723"/>
    </source>
</evidence>
<evidence type="ECO:0000256" key="4">
    <source>
        <dbReference type="PROSITE-ProRule" id="PRU00134"/>
    </source>
</evidence>
<evidence type="ECO:0000256" key="3">
    <source>
        <dbReference type="ARBA" id="ARBA00022833"/>
    </source>
</evidence>
<evidence type="ECO:0000256" key="2">
    <source>
        <dbReference type="ARBA" id="ARBA00022771"/>
    </source>
</evidence>
<evidence type="ECO:0000259" key="6">
    <source>
        <dbReference type="PROSITE" id="PS50865"/>
    </source>
</evidence>
<dbReference type="InterPro" id="IPR002893">
    <property type="entry name" value="Znf_MYND"/>
</dbReference>
<evidence type="ECO:0000256" key="5">
    <source>
        <dbReference type="SAM" id="MobiDB-lite"/>
    </source>
</evidence>
<proteinExistence type="predicted"/>
<dbReference type="Proteomes" id="UP000572817">
    <property type="component" value="Unassembled WGS sequence"/>
</dbReference>
<feature type="compositionally biased region" description="Gly residues" evidence="5">
    <location>
        <begin position="76"/>
        <end position="86"/>
    </location>
</feature>
<accession>A0A8H4IPB8</accession>
<dbReference type="GO" id="GO:0008270">
    <property type="term" value="F:zinc ion binding"/>
    <property type="evidence" value="ECO:0007669"/>
    <property type="project" value="UniProtKB-KW"/>
</dbReference>
<dbReference type="AlphaFoldDB" id="A0A8H4IPB8"/>
<dbReference type="Gene3D" id="6.10.140.2220">
    <property type="match status" value="1"/>
</dbReference>
<protein>
    <submittedName>
        <fullName evidence="7">Ubiquitin carboxyl-terminal hydrolase 18</fullName>
    </submittedName>
</protein>
<keyword evidence="7" id="KW-0378">Hydrolase</keyword>
<keyword evidence="8" id="KW-1185">Reference proteome</keyword>
<dbReference type="SUPFAM" id="SSF144232">
    <property type="entry name" value="HIT/MYND zinc finger-like"/>
    <property type="match status" value="1"/>
</dbReference>
<keyword evidence="1" id="KW-0479">Metal-binding</keyword>
<keyword evidence="2 4" id="KW-0863">Zinc-finger</keyword>
<dbReference type="Pfam" id="PF01753">
    <property type="entry name" value="zf-MYND"/>
    <property type="match status" value="1"/>
</dbReference>
<name>A0A8H4IPB8_9PEZI</name>
<evidence type="ECO:0000313" key="7">
    <source>
        <dbReference type="EMBL" id="KAF4303997.1"/>
    </source>
</evidence>
<keyword evidence="3" id="KW-0862">Zinc</keyword>
<dbReference type="OrthoDB" id="432970at2759"/>
<feature type="compositionally biased region" description="Low complexity" evidence="5">
    <location>
        <begin position="13"/>
        <end position="22"/>
    </location>
</feature>
<sequence>MSSTTMTAGEPGSNPTTAANNNPAPPTSKPTSDAPSYTSDISPPAYSEAAPAYDLAAPSASTPTTTTAAAAAANDDGGGGGGGGGEDLPATPIPFHFLINQPPPPPSLSDTAAAAPQPPRKITHTHPVPDVLLSTAAPPASTQDLFVAVLQDVLGAHQAECRDAAPGACDVCGGEKESVLLTPVSFLHVDEGAPPAYDGGAAVAGKRVDVLVTPVCGKAECGEVARGRVRCAMEEEGVGDGEGEERVVPAAGPEDPRCRVCGRGEGTRRCAGCGVVRYCGRECQRQDWRGGHKRVCAAWAALVEEGRAEEARQRAEEGGGA</sequence>
<dbReference type="EMBL" id="WWBZ02000051">
    <property type="protein sequence ID" value="KAF4303997.1"/>
    <property type="molecule type" value="Genomic_DNA"/>
</dbReference>
<gene>
    <name evidence="7" type="ORF">GTA08_BOTSDO07433</name>
</gene>
<comment type="caution">
    <text evidence="7">The sequence shown here is derived from an EMBL/GenBank/DDBJ whole genome shotgun (WGS) entry which is preliminary data.</text>
</comment>
<reference evidence="7" key="1">
    <citation type="submission" date="2020-04" db="EMBL/GenBank/DDBJ databases">
        <title>Genome Assembly and Annotation of Botryosphaeria dothidea sdau 11-99, a Latent Pathogen of Apple Fruit Ring Rot in China.</title>
        <authorList>
            <person name="Yu C."/>
            <person name="Diao Y."/>
            <person name="Lu Q."/>
            <person name="Zhao J."/>
            <person name="Cui S."/>
            <person name="Peng C."/>
            <person name="He B."/>
            <person name="Liu H."/>
        </authorList>
    </citation>
    <scope>NUCLEOTIDE SEQUENCE [LARGE SCALE GENOMIC DNA]</scope>
    <source>
        <strain evidence="7">Sdau11-99</strain>
    </source>
</reference>
<evidence type="ECO:0000313" key="8">
    <source>
        <dbReference type="Proteomes" id="UP000572817"/>
    </source>
</evidence>
<feature type="region of interest" description="Disordered" evidence="5">
    <location>
        <begin position="1"/>
        <end position="124"/>
    </location>
</feature>
<dbReference type="PROSITE" id="PS50865">
    <property type="entry name" value="ZF_MYND_2"/>
    <property type="match status" value="1"/>
</dbReference>